<organism evidence="3 4">
    <name type="scientific">Pomacea canaliculata</name>
    <name type="common">Golden apple snail</name>
    <dbReference type="NCBI Taxonomy" id="400727"/>
    <lineage>
        <taxon>Eukaryota</taxon>
        <taxon>Metazoa</taxon>
        <taxon>Spiralia</taxon>
        <taxon>Lophotrochozoa</taxon>
        <taxon>Mollusca</taxon>
        <taxon>Gastropoda</taxon>
        <taxon>Caenogastropoda</taxon>
        <taxon>Architaenioglossa</taxon>
        <taxon>Ampullarioidea</taxon>
        <taxon>Ampullariidae</taxon>
        <taxon>Pomacea</taxon>
    </lineage>
</organism>
<dbReference type="EMBL" id="PZQS01000005">
    <property type="protein sequence ID" value="PVD30296.1"/>
    <property type="molecule type" value="Genomic_DNA"/>
</dbReference>
<gene>
    <name evidence="3" type="ORF">C0Q70_09560</name>
</gene>
<comment type="caution">
    <text evidence="3">The sequence shown here is derived from an EMBL/GenBank/DDBJ whole genome shotgun (WGS) entry which is preliminary data.</text>
</comment>
<dbReference type="Proteomes" id="UP000245119">
    <property type="component" value="Linkage Group LG5"/>
</dbReference>
<evidence type="ECO:0000313" key="4">
    <source>
        <dbReference type="Proteomes" id="UP000245119"/>
    </source>
</evidence>
<keyword evidence="2" id="KW-0472">Membrane</keyword>
<proteinExistence type="predicted"/>
<accession>A0A2T7PA64</accession>
<protein>
    <submittedName>
        <fullName evidence="3">Uncharacterized protein</fullName>
    </submittedName>
</protein>
<feature type="region of interest" description="Disordered" evidence="1">
    <location>
        <begin position="1"/>
        <end position="22"/>
    </location>
</feature>
<sequence>MKPDRGQPVRASGQVPWPGNEGMQQASLLLGAGGIKKFPSSYSSQRPFFPLFYVSFLLSVHSSAFSVDFLLYLSSG</sequence>
<reference evidence="3 4" key="1">
    <citation type="submission" date="2018-04" db="EMBL/GenBank/DDBJ databases">
        <title>The genome of golden apple snail Pomacea canaliculata provides insight into stress tolerance and invasive adaptation.</title>
        <authorList>
            <person name="Liu C."/>
            <person name="Liu B."/>
            <person name="Ren Y."/>
            <person name="Zhang Y."/>
            <person name="Wang H."/>
            <person name="Li S."/>
            <person name="Jiang F."/>
            <person name="Yin L."/>
            <person name="Zhang G."/>
            <person name="Qian W."/>
            <person name="Fan W."/>
        </authorList>
    </citation>
    <scope>NUCLEOTIDE SEQUENCE [LARGE SCALE GENOMIC DNA]</scope>
    <source>
        <strain evidence="3">SZHN2017</strain>
        <tissue evidence="3">Muscle</tissue>
    </source>
</reference>
<evidence type="ECO:0000256" key="1">
    <source>
        <dbReference type="SAM" id="MobiDB-lite"/>
    </source>
</evidence>
<feature type="transmembrane region" description="Helical" evidence="2">
    <location>
        <begin position="51"/>
        <end position="73"/>
    </location>
</feature>
<name>A0A2T7PA64_POMCA</name>
<keyword evidence="2" id="KW-1133">Transmembrane helix</keyword>
<dbReference type="AlphaFoldDB" id="A0A2T7PA64"/>
<keyword evidence="4" id="KW-1185">Reference proteome</keyword>
<evidence type="ECO:0000256" key="2">
    <source>
        <dbReference type="SAM" id="Phobius"/>
    </source>
</evidence>
<evidence type="ECO:0000313" key="3">
    <source>
        <dbReference type="EMBL" id="PVD30296.1"/>
    </source>
</evidence>
<keyword evidence="2" id="KW-0812">Transmembrane</keyword>